<feature type="compositionally biased region" description="Basic and acidic residues" evidence="1">
    <location>
        <begin position="16"/>
        <end position="27"/>
    </location>
</feature>
<evidence type="ECO:0000313" key="3">
    <source>
        <dbReference type="Proteomes" id="UP000054908"/>
    </source>
</evidence>
<evidence type="ECO:0008006" key="4">
    <source>
        <dbReference type="Google" id="ProtNLM"/>
    </source>
</evidence>
<dbReference type="RefSeq" id="WP_058451492.1">
    <property type="nucleotide sequence ID" value="NZ_CAAAIB010000003.1"/>
</dbReference>
<feature type="region of interest" description="Disordered" evidence="1">
    <location>
        <begin position="1"/>
        <end position="60"/>
    </location>
</feature>
<dbReference type="STRING" id="466.Lmac_0667"/>
<evidence type="ECO:0000256" key="1">
    <source>
        <dbReference type="SAM" id="MobiDB-lite"/>
    </source>
</evidence>
<accession>A0A0W0WCU5</accession>
<feature type="compositionally biased region" description="Polar residues" evidence="1">
    <location>
        <begin position="1"/>
        <end position="12"/>
    </location>
</feature>
<reference evidence="2 3" key="1">
    <citation type="submission" date="2015-11" db="EMBL/GenBank/DDBJ databases">
        <title>Genomic analysis of 38 Legionella species identifies large and diverse effector repertoires.</title>
        <authorList>
            <person name="Burstein D."/>
            <person name="Amaro F."/>
            <person name="Zusman T."/>
            <person name="Lifshitz Z."/>
            <person name="Cohen O."/>
            <person name="Gilbert J.A."/>
            <person name="Pupko T."/>
            <person name="Shuman H.A."/>
            <person name="Segal G."/>
        </authorList>
    </citation>
    <scope>NUCLEOTIDE SEQUENCE [LARGE SCALE GENOMIC DNA]</scope>
    <source>
        <strain evidence="2 3">PX-1-G2-E2</strain>
    </source>
</reference>
<keyword evidence="3" id="KW-1185">Reference proteome</keyword>
<organism evidence="2 3">
    <name type="scientific">Legionella maceachernii</name>
    <dbReference type="NCBI Taxonomy" id="466"/>
    <lineage>
        <taxon>Bacteria</taxon>
        <taxon>Pseudomonadati</taxon>
        <taxon>Pseudomonadota</taxon>
        <taxon>Gammaproteobacteria</taxon>
        <taxon>Legionellales</taxon>
        <taxon>Legionellaceae</taxon>
        <taxon>Legionella</taxon>
    </lineage>
</organism>
<protein>
    <recommendedName>
        <fullName evidence="4">Stress-induced bacterial acidophilic repeat motif protein</fullName>
    </recommendedName>
</protein>
<dbReference type="Proteomes" id="UP000054908">
    <property type="component" value="Unassembled WGS sequence"/>
</dbReference>
<dbReference type="AlphaFoldDB" id="A0A0W0WCU5"/>
<comment type="caution">
    <text evidence="2">The sequence shown here is derived from an EMBL/GenBank/DDBJ whole genome shotgun (WGS) entry which is preliminary data.</text>
</comment>
<evidence type="ECO:0000313" key="2">
    <source>
        <dbReference type="EMBL" id="KTD30170.1"/>
    </source>
</evidence>
<proteinExistence type="predicted"/>
<feature type="compositionally biased region" description="Basic and acidic residues" evidence="1">
    <location>
        <begin position="46"/>
        <end position="60"/>
    </location>
</feature>
<name>A0A0W0WCU5_9GAMM</name>
<sequence>MNNYNMTGGRDSNLSDEDRKKGGEHSHSSKGNKAHTGAGRGANLTDEDRRKVGKNSHDNK</sequence>
<dbReference type="PATRIC" id="fig|466.6.peg.720"/>
<dbReference type="EMBL" id="LNYL01000018">
    <property type="protein sequence ID" value="KTD30170.1"/>
    <property type="molecule type" value="Genomic_DNA"/>
</dbReference>
<gene>
    <name evidence="2" type="ORF">Lmac_0667</name>
</gene>